<dbReference type="GO" id="GO:0071897">
    <property type="term" value="P:DNA biosynthetic process"/>
    <property type="evidence" value="ECO:0007669"/>
    <property type="project" value="UniProtKB-ARBA"/>
</dbReference>
<dbReference type="InterPro" id="IPR043502">
    <property type="entry name" value="DNA/RNA_pol_sf"/>
</dbReference>
<evidence type="ECO:0000313" key="1">
    <source>
        <dbReference type="EMBL" id="GFY25749.1"/>
    </source>
</evidence>
<protein>
    <submittedName>
        <fullName evidence="1">Integrase catalytic domain-containing protein</fullName>
    </submittedName>
</protein>
<comment type="caution">
    <text evidence="1">The sequence shown here is derived from an EMBL/GenBank/DDBJ whole genome shotgun (WGS) entry which is preliminary data.</text>
</comment>
<dbReference type="PANTHER" id="PTHR47331">
    <property type="entry name" value="PHD-TYPE DOMAIN-CONTAINING PROTEIN"/>
    <property type="match status" value="1"/>
</dbReference>
<organism evidence="1 2">
    <name type="scientific">Trichonephila clavipes</name>
    <name type="common">Golden silk orbweaver</name>
    <name type="synonym">Nephila clavipes</name>
    <dbReference type="NCBI Taxonomy" id="2585209"/>
    <lineage>
        <taxon>Eukaryota</taxon>
        <taxon>Metazoa</taxon>
        <taxon>Ecdysozoa</taxon>
        <taxon>Arthropoda</taxon>
        <taxon>Chelicerata</taxon>
        <taxon>Arachnida</taxon>
        <taxon>Araneae</taxon>
        <taxon>Araneomorphae</taxon>
        <taxon>Entelegynae</taxon>
        <taxon>Araneoidea</taxon>
        <taxon>Nephilidae</taxon>
        <taxon>Trichonephila</taxon>
    </lineage>
</organism>
<dbReference type="InterPro" id="IPR008042">
    <property type="entry name" value="Retrotrans_Pao"/>
</dbReference>
<dbReference type="PANTHER" id="PTHR47331:SF5">
    <property type="entry name" value="RIBONUCLEASE H"/>
    <property type="match status" value="1"/>
</dbReference>
<dbReference type="Proteomes" id="UP000887159">
    <property type="component" value="Unassembled WGS sequence"/>
</dbReference>
<accession>A0A8X6W0A1</accession>
<name>A0A8X6W0A1_TRICX</name>
<sequence>MEPVPKYDLDSEHYYLPHHGVVKEDSTTTKLRVVFDVSAKGTTGHSLNDFLEIGPKLQPDLFKLLIKLSKRLYNSEFPIATQSIPENFYVDDFLGGSSSIDSAKQLVADLNHVLSQGGFTLRMWASNASAVIQNLPEELKSTKQNVNISEDSSQKILGLVWNSADDLLKIHFSNMKSVHTKRELLSIIAQIFYPFEIIAPTTIMLRIMMQDLWKGNVSWDDQVPDSIFKNWEDFSSQIDLLKSIGIPRYLNCLISSEHQTEIHGFCDGSGKAYAAVVYLRTLSSSGDISVNFVAAKTRVNPLKHVTLSRIELCAAYVLAQLCSRVIDSLPLSINRLYLWSDFQIVLNWILSPHQGKPIRHKSYT</sequence>
<reference evidence="1" key="1">
    <citation type="submission" date="2020-08" db="EMBL/GenBank/DDBJ databases">
        <title>Multicomponent nature underlies the extraordinary mechanical properties of spider dragline silk.</title>
        <authorList>
            <person name="Kono N."/>
            <person name="Nakamura H."/>
            <person name="Mori M."/>
            <person name="Yoshida Y."/>
            <person name="Ohtoshi R."/>
            <person name="Malay A.D."/>
            <person name="Moran D.A.P."/>
            <person name="Tomita M."/>
            <person name="Numata K."/>
            <person name="Arakawa K."/>
        </authorList>
    </citation>
    <scope>NUCLEOTIDE SEQUENCE</scope>
</reference>
<proteinExistence type="predicted"/>
<gene>
    <name evidence="1" type="primary">AVEN_37520_1</name>
    <name evidence="1" type="ORF">TNCV_3060801</name>
</gene>
<evidence type="ECO:0000313" key="2">
    <source>
        <dbReference type="Proteomes" id="UP000887159"/>
    </source>
</evidence>
<keyword evidence="2" id="KW-1185">Reference proteome</keyword>
<dbReference type="EMBL" id="BMAU01021372">
    <property type="protein sequence ID" value="GFY25749.1"/>
    <property type="molecule type" value="Genomic_DNA"/>
</dbReference>
<dbReference type="SUPFAM" id="SSF56672">
    <property type="entry name" value="DNA/RNA polymerases"/>
    <property type="match status" value="1"/>
</dbReference>
<dbReference type="AlphaFoldDB" id="A0A8X6W0A1"/>
<dbReference type="Pfam" id="PF05380">
    <property type="entry name" value="Peptidase_A17"/>
    <property type="match status" value="1"/>
</dbReference>